<feature type="compositionally biased region" description="Basic and acidic residues" evidence="6">
    <location>
        <begin position="113"/>
        <end position="123"/>
    </location>
</feature>
<dbReference type="InterPro" id="IPR000209">
    <property type="entry name" value="Peptidase_S8/S53_dom"/>
</dbReference>
<dbReference type="InterPro" id="IPR036852">
    <property type="entry name" value="Peptidase_S8/S53_dom_sf"/>
</dbReference>
<dbReference type="CDD" id="cd09598">
    <property type="entry name" value="M4_like"/>
    <property type="match status" value="1"/>
</dbReference>
<evidence type="ECO:0000313" key="8">
    <source>
        <dbReference type="EMBL" id="NGM23985.1"/>
    </source>
</evidence>
<gene>
    <name evidence="8" type="ORF">G3576_28520</name>
</gene>
<keyword evidence="9" id="KW-1185">Reference proteome</keyword>
<evidence type="ECO:0000256" key="4">
    <source>
        <dbReference type="ARBA" id="ARBA00022825"/>
    </source>
</evidence>
<reference evidence="8 9" key="2">
    <citation type="submission" date="2020-03" db="EMBL/GenBank/DDBJ databases">
        <title>Roseomonas stagni sp. nov., isolated from pond water in Japan.</title>
        <authorList>
            <person name="Furuhata K."/>
            <person name="Miyamoto H."/>
            <person name="Goto K."/>
        </authorList>
    </citation>
    <scope>NUCLEOTIDE SEQUENCE [LARGE SCALE GENOMIC DNA]</scope>
    <source>
        <strain evidence="8 9">PeD5</strain>
    </source>
</reference>
<dbReference type="PANTHER" id="PTHR43806:SF11">
    <property type="entry name" value="CEREVISIN-RELATED"/>
    <property type="match status" value="1"/>
</dbReference>
<dbReference type="SUPFAM" id="SSF55486">
    <property type="entry name" value="Metalloproteases ('zincins'), catalytic domain"/>
    <property type="match status" value="1"/>
</dbReference>
<evidence type="ECO:0000256" key="1">
    <source>
        <dbReference type="ARBA" id="ARBA00011073"/>
    </source>
</evidence>
<evidence type="ECO:0000259" key="7">
    <source>
        <dbReference type="Pfam" id="PF00082"/>
    </source>
</evidence>
<comment type="similarity">
    <text evidence="1 5">Belongs to the peptidase S8 family.</text>
</comment>
<evidence type="ECO:0000313" key="9">
    <source>
        <dbReference type="Proteomes" id="UP000475385"/>
    </source>
</evidence>
<keyword evidence="3 5" id="KW-0378">Hydrolase</keyword>
<feature type="region of interest" description="Disordered" evidence="6">
    <location>
        <begin position="1060"/>
        <end position="1080"/>
    </location>
</feature>
<dbReference type="Pfam" id="PF00082">
    <property type="entry name" value="Peptidase_S8"/>
    <property type="match status" value="1"/>
</dbReference>
<reference evidence="8 9" key="1">
    <citation type="submission" date="2020-02" db="EMBL/GenBank/DDBJ databases">
        <authorList>
            <person name="Kim H.M."/>
            <person name="Jeon C.O."/>
        </authorList>
    </citation>
    <scope>NUCLEOTIDE SEQUENCE [LARGE SCALE GENOMIC DNA]</scope>
    <source>
        <strain evidence="8 9">PeD5</strain>
    </source>
</reference>
<evidence type="ECO:0000256" key="2">
    <source>
        <dbReference type="ARBA" id="ARBA00022670"/>
    </source>
</evidence>
<dbReference type="Proteomes" id="UP000475385">
    <property type="component" value="Unassembled WGS sequence"/>
</dbReference>
<comment type="caution">
    <text evidence="8">The sequence shown here is derived from an EMBL/GenBank/DDBJ whole genome shotgun (WGS) entry which is preliminary data.</text>
</comment>
<dbReference type="PROSITE" id="PS00138">
    <property type="entry name" value="SUBTILASE_SER"/>
    <property type="match status" value="1"/>
</dbReference>
<dbReference type="CDD" id="cd00306">
    <property type="entry name" value="Peptidases_S8_S53"/>
    <property type="match status" value="1"/>
</dbReference>
<dbReference type="InterPro" id="IPR050131">
    <property type="entry name" value="Peptidase_S8_subtilisin-like"/>
</dbReference>
<organism evidence="8 9">
    <name type="scientific">Falsiroseomonas algicola</name>
    <dbReference type="NCBI Taxonomy" id="2716930"/>
    <lineage>
        <taxon>Bacteria</taxon>
        <taxon>Pseudomonadati</taxon>
        <taxon>Pseudomonadota</taxon>
        <taxon>Alphaproteobacteria</taxon>
        <taxon>Acetobacterales</taxon>
        <taxon>Roseomonadaceae</taxon>
        <taxon>Falsiroseomonas</taxon>
    </lineage>
</organism>
<evidence type="ECO:0000256" key="3">
    <source>
        <dbReference type="ARBA" id="ARBA00022801"/>
    </source>
</evidence>
<protein>
    <submittedName>
        <fullName evidence="8">S8 family serine peptidase</fullName>
    </submittedName>
</protein>
<feature type="domain" description="Peptidase S8/S53" evidence="7">
    <location>
        <begin position="154"/>
        <end position="433"/>
    </location>
</feature>
<keyword evidence="4 5" id="KW-0720">Serine protease</keyword>
<evidence type="ECO:0000256" key="6">
    <source>
        <dbReference type="SAM" id="MobiDB-lite"/>
    </source>
</evidence>
<feature type="active site" description="Charge relay system" evidence="5">
    <location>
        <position position="205"/>
    </location>
</feature>
<proteinExistence type="inferred from homology"/>
<dbReference type="GO" id="GO:0004252">
    <property type="term" value="F:serine-type endopeptidase activity"/>
    <property type="evidence" value="ECO:0007669"/>
    <property type="project" value="UniProtKB-UniRule"/>
</dbReference>
<evidence type="ECO:0000256" key="5">
    <source>
        <dbReference type="PROSITE-ProRule" id="PRU01240"/>
    </source>
</evidence>
<name>A0A6M1LU24_9PROT</name>
<feature type="region of interest" description="Disordered" evidence="6">
    <location>
        <begin position="90"/>
        <end position="123"/>
    </location>
</feature>
<dbReference type="PANTHER" id="PTHR43806">
    <property type="entry name" value="PEPTIDASE S8"/>
    <property type="match status" value="1"/>
</dbReference>
<accession>A0A6M1LU24</accession>
<dbReference type="EMBL" id="JAAIKB010000022">
    <property type="protein sequence ID" value="NGM23985.1"/>
    <property type="molecule type" value="Genomic_DNA"/>
</dbReference>
<dbReference type="InterPro" id="IPR023828">
    <property type="entry name" value="Peptidase_S8_Ser-AS"/>
</dbReference>
<feature type="compositionally biased region" description="Low complexity" evidence="6">
    <location>
        <begin position="546"/>
        <end position="571"/>
    </location>
</feature>
<feature type="active site" description="Charge relay system" evidence="5">
    <location>
        <position position="157"/>
    </location>
</feature>
<keyword evidence="2 5" id="KW-0645">Protease</keyword>
<dbReference type="SUPFAM" id="SSF52743">
    <property type="entry name" value="Subtilisin-like"/>
    <property type="match status" value="1"/>
</dbReference>
<feature type="region of interest" description="Disordered" evidence="6">
    <location>
        <begin position="546"/>
        <end position="576"/>
    </location>
</feature>
<feature type="active site" description="Charge relay system" evidence="5">
    <location>
        <position position="376"/>
    </location>
</feature>
<dbReference type="GO" id="GO:0006508">
    <property type="term" value="P:proteolysis"/>
    <property type="evidence" value="ECO:0007669"/>
    <property type="project" value="UniProtKB-KW"/>
</dbReference>
<sequence>MRLLVQTRPGAGRLRLQGLAARPLEVALRPLMPATAAAGGEAMGFAAGAAPAWHVTGDLPERANPWDACHMLLREGLGFGAGSAVAFAEPDIEWSTPDHDDPPRTSPGGNPQRADHPRGPGDNWFLRREFSGLAAAREELARHLGAQKPATRLAHFDTGFDASHTTCPLGLRPDLARNFVERNDEGGPAHEALDRADGTLSNPGHGTATLAILAGSKYGGAHGFEVAPFRVCPRVVLVRTSALAEAMDTVLGWRGDAQTRCDVVSMSMGGLASKAWADAANALYEAGVVVVTAAGNNFGGLPVESVVFPARFRRVLAVAGIRADGSPYADLPVQLMAGCYGPASKMRTALAAWTPNIPWARRGAGAVVDQDGGGTSAATPQVAAAAALWLERYAAALAAMPGWRRVEAVRHALFSAAAQPAQGNAPHKYFGRGVLDARAALDLPPRADVYAPEEADTARFAALRLLTGFGVVAAGSRAEMLEIEATQLAQRSPAAREALDGHDPDDPAGLPSAVRRRVVEALAGDPLASVALKAALREALPAPVGGAAPAVAEPAPAPARTAPARNRPAGGEEMSAVAPPAHRRLRIFAIDPTLAAAMDTRDFATDIVAVPWEAVQPGPVGEYIEVIDIDAASGLAYAPVNLSRPEVLAQDGLVPSEGSPQFHQQMAYAVAMRTVDVFRRALGRTPFWAERVTRDDDGAFRRGFVRRLRIYPHAIREANAYYSPARRALLFGYFRAQSEPGSQVLRDGMVFTCLSHDIVAHETSHALLDGLHPRWREAANPEAFALHEAFSDLVALFQHFTMPRLIAHEIRRAKGRPGIGSALGKLARQFGEAVGQRGALRDALGTPPKPTDFQEARHKGEHALGEVLVAAVFDGFLRAYNERADGLFRLASNGTGVLPPGEIPDELAERLAQEAATVAGHFLRMCVRALDYCPPVEPTFGEYLRALITADCDLVPDDRRGYRVALIDGFRKRGIRPPDVETWSPTALVWGGPLDPEALAPLREVIAAMSARWRLDGDRLAAWQASRDDARTIKVAIDRLPDAPRKALCQELGLLDFDDDGEPVGPGGRRRAGEVEGPRGTFSSGTFSRIEVHSVRPARRVGPDGELLADTVIEITQRWWPQGSDEFVRGGCTIIWDRERQAARYVVSKRVGHPKRTKEELRLRAKERETAETSGYVGGAALADADEPFALLHGRD</sequence>
<dbReference type="AlphaFoldDB" id="A0A6M1LU24"/>
<dbReference type="Gene3D" id="3.40.50.200">
    <property type="entry name" value="Peptidase S8/S53 domain"/>
    <property type="match status" value="1"/>
</dbReference>
<feature type="region of interest" description="Disordered" evidence="6">
    <location>
        <begin position="492"/>
        <end position="511"/>
    </location>
</feature>
<dbReference type="RefSeq" id="WP_164697899.1">
    <property type="nucleotide sequence ID" value="NZ_JAAIKB010000022.1"/>
</dbReference>
<dbReference type="PROSITE" id="PS51892">
    <property type="entry name" value="SUBTILASE"/>
    <property type="match status" value="1"/>
</dbReference>